<dbReference type="AlphaFoldDB" id="A0A7M7PZ87"/>
<proteinExistence type="predicted"/>
<dbReference type="InterPro" id="IPR001314">
    <property type="entry name" value="Peptidase_S1A"/>
</dbReference>
<dbReference type="GeneID" id="100678272"/>
<dbReference type="GO" id="GO:0004252">
    <property type="term" value="F:serine-type endopeptidase activity"/>
    <property type="evidence" value="ECO:0007669"/>
    <property type="project" value="InterPro"/>
</dbReference>
<dbReference type="SMART" id="SM00020">
    <property type="entry name" value="Tryp_SPc"/>
    <property type="match status" value="1"/>
</dbReference>
<dbReference type="InParanoid" id="A0A7M7PZ87"/>
<keyword evidence="4" id="KW-1185">Reference proteome</keyword>
<evidence type="ECO:0000313" key="4">
    <source>
        <dbReference type="Proteomes" id="UP000002358"/>
    </source>
</evidence>
<feature type="domain" description="Peptidase S1" evidence="2">
    <location>
        <begin position="27"/>
        <end position="281"/>
    </location>
</feature>
<dbReference type="PRINTS" id="PR00722">
    <property type="entry name" value="CHYMOTRYPSIN"/>
</dbReference>
<dbReference type="PROSITE" id="PS50240">
    <property type="entry name" value="TRYPSIN_DOM"/>
    <property type="match status" value="1"/>
</dbReference>
<evidence type="ECO:0000313" key="3">
    <source>
        <dbReference type="EnsemblMetazoa" id="XP_031777809"/>
    </source>
</evidence>
<dbReference type="PANTHER" id="PTHR24250">
    <property type="entry name" value="CHYMOTRYPSIN-RELATED"/>
    <property type="match status" value="1"/>
</dbReference>
<evidence type="ECO:0000256" key="1">
    <source>
        <dbReference type="ARBA" id="ARBA00023157"/>
    </source>
</evidence>
<dbReference type="RefSeq" id="XP_031777809.1">
    <property type="nucleotide sequence ID" value="XM_031921949.1"/>
</dbReference>
<dbReference type="InterPro" id="IPR009003">
    <property type="entry name" value="Peptidase_S1_PA"/>
</dbReference>
<dbReference type="Proteomes" id="UP000002358">
    <property type="component" value="Chromosome 1"/>
</dbReference>
<dbReference type="SMR" id="A0A7M7PZ87"/>
<name>A0A7M7PZ87_NASVI</name>
<dbReference type="Pfam" id="PF00089">
    <property type="entry name" value="Trypsin"/>
    <property type="match status" value="1"/>
</dbReference>
<dbReference type="CDD" id="cd00190">
    <property type="entry name" value="Tryp_SPc"/>
    <property type="match status" value="1"/>
</dbReference>
<dbReference type="SUPFAM" id="SSF50494">
    <property type="entry name" value="Trypsin-like serine proteases"/>
    <property type="match status" value="1"/>
</dbReference>
<reference evidence="3" key="1">
    <citation type="submission" date="2021-01" db="UniProtKB">
        <authorList>
            <consortium name="EnsemblMetazoa"/>
        </authorList>
    </citation>
    <scope>IDENTIFICATION</scope>
</reference>
<protein>
    <recommendedName>
        <fullName evidence="2">Peptidase S1 domain-containing protein</fullName>
    </recommendedName>
</protein>
<dbReference type="Gene3D" id="2.40.10.10">
    <property type="entry name" value="Trypsin-like serine proteases"/>
    <property type="match status" value="1"/>
</dbReference>
<sequence>MSNLLKVIDYHYFLVSSVLGASIDTYVTGGEDAYPGQFPYQVSIEYKLNPIVGEYKHVCGGAIINQNWVVTSAECITLIPSIGQIQIKAGKHELKFDSKYVQKSNVAVKLVHKDYRGSLINPIKPYNIALLKLETPLKFSDRVQPVKLPKPFLLPKGNGLLTGWGSISTGLIPVLPKVLQVANVTILTEETCEDALRVVAPISTLTDIQFCTGPLSETKTICIGDAGSPLVQLKCDTDADSQSPVLIGIASWSPYPCGKTGSPTVFTLVSAFVSWIEERIAEN</sequence>
<keyword evidence="1" id="KW-1015">Disulfide bond</keyword>
<dbReference type="EnsemblMetazoa" id="XM_031921949">
    <property type="protein sequence ID" value="XP_031777809"/>
    <property type="gene ID" value="LOC100678272"/>
</dbReference>
<dbReference type="KEGG" id="nvi:100678272"/>
<evidence type="ECO:0000259" key="2">
    <source>
        <dbReference type="PROSITE" id="PS50240"/>
    </source>
</evidence>
<dbReference type="InterPro" id="IPR001254">
    <property type="entry name" value="Trypsin_dom"/>
</dbReference>
<dbReference type="FunFam" id="2.40.10.10:FF:000068">
    <property type="entry name" value="transmembrane protease serine 2"/>
    <property type="match status" value="1"/>
</dbReference>
<dbReference type="PANTHER" id="PTHR24250:SF50">
    <property type="entry name" value="PEPTIDASE S1 DOMAIN-CONTAINING PROTEIN"/>
    <property type="match status" value="1"/>
</dbReference>
<dbReference type="GO" id="GO:0006508">
    <property type="term" value="P:proteolysis"/>
    <property type="evidence" value="ECO:0007669"/>
    <property type="project" value="InterPro"/>
</dbReference>
<accession>A0A7M7PZ87</accession>
<organism evidence="3 4">
    <name type="scientific">Nasonia vitripennis</name>
    <name type="common">Parasitic wasp</name>
    <dbReference type="NCBI Taxonomy" id="7425"/>
    <lineage>
        <taxon>Eukaryota</taxon>
        <taxon>Metazoa</taxon>
        <taxon>Ecdysozoa</taxon>
        <taxon>Arthropoda</taxon>
        <taxon>Hexapoda</taxon>
        <taxon>Insecta</taxon>
        <taxon>Pterygota</taxon>
        <taxon>Neoptera</taxon>
        <taxon>Endopterygota</taxon>
        <taxon>Hymenoptera</taxon>
        <taxon>Apocrita</taxon>
        <taxon>Proctotrupomorpha</taxon>
        <taxon>Chalcidoidea</taxon>
        <taxon>Pteromalidae</taxon>
        <taxon>Pteromalinae</taxon>
        <taxon>Nasonia</taxon>
    </lineage>
</organism>
<dbReference type="InterPro" id="IPR043504">
    <property type="entry name" value="Peptidase_S1_PA_chymotrypsin"/>
</dbReference>
<dbReference type="OrthoDB" id="10061449at2759"/>